<dbReference type="RefSeq" id="WP_090874835.1">
    <property type="nucleotide sequence ID" value="NZ_FMXQ01000001.1"/>
</dbReference>
<dbReference type="EMBL" id="FMXQ01000001">
    <property type="protein sequence ID" value="SDB08758.1"/>
    <property type="molecule type" value="Genomic_DNA"/>
</dbReference>
<dbReference type="GO" id="GO:0006865">
    <property type="term" value="P:amino acid transport"/>
    <property type="evidence" value="ECO:0007669"/>
    <property type="project" value="UniProtKB-KW"/>
</dbReference>
<comment type="subcellular location">
    <subcellularLocation>
        <location evidence="2">Cell inner membrane</location>
        <topology evidence="2">Multi-pass membrane protein</topology>
    </subcellularLocation>
    <subcellularLocation>
        <location evidence="10">Cell membrane</location>
        <topology evidence="10">Multi-pass membrane protein</topology>
    </subcellularLocation>
</comment>
<dbReference type="Gene3D" id="1.10.3720.10">
    <property type="entry name" value="MetI-like"/>
    <property type="match status" value="1"/>
</dbReference>
<accession>A0A1G6AK20</accession>
<dbReference type="SUPFAM" id="SSF161098">
    <property type="entry name" value="MetI-like"/>
    <property type="match status" value="1"/>
</dbReference>
<feature type="transmembrane region" description="Helical" evidence="10">
    <location>
        <begin position="188"/>
        <end position="209"/>
    </location>
</feature>
<evidence type="ECO:0000313" key="13">
    <source>
        <dbReference type="Proteomes" id="UP000199071"/>
    </source>
</evidence>
<comment type="function">
    <text evidence="1">Part of the binding-protein-dependent transport system for glutamine; probably responsible for the translocation of the substrate across the membrane.</text>
</comment>
<dbReference type="PROSITE" id="PS50928">
    <property type="entry name" value="ABC_TM1"/>
    <property type="match status" value="1"/>
</dbReference>
<dbReference type="InterPro" id="IPR000515">
    <property type="entry name" value="MetI-like"/>
</dbReference>
<evidence type="ECO:0000256" key="3">
    <source>
        <dbReference type="ARBA" id="ARBA00010072"/>
    </source>
</evidence>
<dbReference type="PANTHER" id="PTHR30614:SF20">
    <property type="entry name" value="GLUTAMINE TRANSPORT SYSTEM PERMEASE PROTEIN GLNP"/>
    <property type="match status" value="1"/>
</dbReference>
<keyword evidence="8 10" id="KW-1133">Transmembrane helix</keyword>
<dbReference type="Proteomes" id="UP000199071">
    <property type="component" value="Unassembled WGS sequence"/>
</dbReference>
<dbReference type="CDD" id="cd06261">
    <property type="entry name" value="TM_PBP2"/>
    <property type="match status" value="1"/>
</dbReference>
<evidence type="ECO:0000256" key="6">
    <source>
        <dbReference type="ARBA" id="ARBA00022692"/>
    </source>
</evidence>
<evidence type="ECO:0000259" key="11">
    <source>
        <dbReference type="PROSITE" id="PS50928"/>
    </source>
</evidence>
<keyword evidence="6 10" id="KW-0812">Transmembrane</keyword>
<dbReference type="InterPro" id="IPR035906">
    <property type="entry name" value="MetI-like_sf"/>
</dbReference>
<keyword evidence="13" id="KW-1185">Reference proteome</keyword>
<keyword evidence="9 10" id="KW-0472">Membrane</keyword>
<gene>
    <name evidence="12" type="ORF">SAMN02982931_00761</name>
</gene>
<keyword evidence="5" id="KW-1003">Cell membrane</keyword>
<organism evidence="12 13">
    <name type="scientific">Bauldia litoralis</name>
    <dbReference type="NCBI Taxonomy" id="665467"/>
    <lineage>
        <taxon>Bacteria</taxon>
        <taxon>Pseudomonadati</taxon>
        <taxon>Pseudomonadota</taxon>
        <taxon>Alphaproteobacteria</taxon>
        <taxon>Hyphomicrobiales</taxon>
        <taxon>Kaistiaceae</taxon>
        <taxon>Bauldia</taxon>
    </lineage>
</organism>
<feature type="transmembrane region" description="Helical" evidence="10">
    <location>
        <begin position="90"/>
        <end position="106"/>
    </location>
</feature>
<feature type="transmembrane region" description="Helical" evidence="10">
    <location>
        <begin position="20"/>
        <end position="48"/>
    </location>
</feature>
<comment type="similarity">
    <text evidence="3">Belongs to the binding-protein-dependent transport system permease family. HisMQ subfamily.</text>
</comment>
<evidence type="ECO:0000256" key="9">
    <source>
        <dbReference type="ARBA" id="ARBA00023136"/>
    </source>
</evidence>
<dbReference type="STRING" id="665467.SAMN02982931_00761"/>
<dbReference type="NCBIfam" id="TIGR01726">
    <property type="entry name" value="HEQRo_perm_3TM"/>
    <property type="match status" value="1"/>
</dbReference>
<evidence type="ECO:0000256" key="2">
    <source>
        <dbReference type="ARBA" id="ARBA00004429"/>
    </source>
</evidence>
<evidence type="ECO:0000256" key="8">
    <source>
        <dbReference type="ARBA" id="ARBA00022989"/>
    </source>
</evidence>
<keyword evidence="4 10" id="KW-0813">Transport</keyword>
<dbReference type="Pfam" id="PF00528">
    <property type="entry name" value="BPD_transp_1"/>
    <property type="match status" value="1"/>
</dbReference>
<evidence type="ECO:0000256" key="4">
    <source>
        <dbReference type="ARBA" id="ARBA00022448"/>
    </source>
</evidence>
<feature type="domain" description="ABC transmembrane type-1" evidence="11">
    <location>
        <begin position="21"/>
        <end position="206"/>
    </location>
</feature>
<evidence type="ECO:0000256" key="7">
    <source>
        <dbReference type="ARBA" id="ARBA00022970"/>
    </source>
</evidence>
<dbReference type="AlphaFoldDB" id="A0A1G6AK20"/>
<protein>
    <submittedName>
        <fullName evidence="12">Polar amino acid transport system permease protein</fullName>
    </submittedName>
</protein>
<dbReference type="OrthoDB" id="9808674at2"/>
<dbReference type="GO" id="GO:0022857">
    <property type="term" value="F:transmembrane transporter activity"/>
    <property type="evidence" value="ECO:0007669"/>
    <property type="project" value="InterPro"/>
</dbReference>
<feature type="transmembrane region" description="Helical" evidence="10">
    <location>
        <begin position="55"/>
        <end position="78"/>
    </location>
</feature>
<evidence type="ECO:0000256" key="1">
    <source>
        <dbReference type="ARBA" id="ARBA00003159"/>
    </source>
</evidence>
<proteinExistence type="inferred from homology"/>
<evidence type="ECO:0000313" key="12">
    <source>
        <dbReference type="EMBL" id="SDB08758.1"/>
    </source>
</evidence>
<sequence>MDYTLNFGAVFRGFDDLLAGLLLGLEMGLGGLLVGSLIGILAALAAVYGGRPARILVALYVGLIRNVPILVLALFAFFALPSIGIRFDNVITFAAVLAVYAGAYLTESFRAAIQVIPKGITEAAQSIGLTRTGTAIWVILPIALRNALPSVGNNFISLFKDTSIAAVIAVPELTFQARKINNESFRVIEVWMIASLMYVFTCALIATGLRRLEAAFPKF</sequence>
<dbReference type="InterPro" id="IPR010065">
    <property type="entry name" value="AA_ABC_transptr_permease_3TM"/>
</dbReference>
<name>A0A1G6AK20_9HYPH</name>
<dbReference type="GO" id="GO:0043190">
    <property type="term" value="C:ATP-binding cassette (ABC) transporter complex"/>
    <property type="evidence" value="ECO:0007669"/>
    <property type="project" value="InterPro"/>
</dbReference>
<dbReference type="InterPro" id="IPR043429">
    <property type="entry name" value="ArtM/GltK/GlnP/TcyL/YhdX-like"/>
</dbReference>
<keyword evidence="7" id="KW-0029">Amino-acid transport</keyword>
<dbReference type="PANTHER" id="PTHR30614">
    <property type="entry name" value="MEMBRANE COMPONENT OF AMINO ACID ABC TRANSPORTER"/>
    <property type="match status" value="1"/>
</dbReference>
<evidence type="ECO:0000256" key="5">
    <source>
        <dbReference type="ARBA" id="ARBA00022475"/>
    </source>
</evidence>
<evidence type="ECO:0000256" key="10">
    <source>
        <dbReference type="RuleBase" id="RU363032"/>
    </source>
</evidence>
<reference evidence="12 13" key="1">
    <citation type="submission" date="2016-10" db="EMBL/GenBank/DDBJ databases">
        <authorList>
            <person name="de Groot N.N."/>
        </authorList>
    </citation>
    <scope>NUCLEOTIDE SEQUENCE [LARGE SCALE GENOMIC DNA]</scope>
    <source>
        <strain evidence="12 13">ATCC 35022</strain>
    </source>
</reference>